<sequence>MEAGASHLPGKENGMRVDGWKGVCGCIASVSALQTSLKSGALLAAELKAGSCFHPLLNPDPSPVKALRARHFKAPSIPTASLIAVIQTSFKTAVRRLLSLVQYGTAQDRAGPLACLMVTMPIITSLVEGCKNDAMESLPSASRPKCARTIHTAPDSETRIKVLGHFADIPRIVEQDPHTHASPLACPTACPLDCLLTRPPARPLGRLTARPLTCPPVCLPAATRALLLALKECTAAAERARDDSIARLAAVSTSWAQDAPAGFPRVVAEGGGRLVLDVPIPSAGSAPFGYESRNRDRDRERGYAAHSERDRFGYERDRDRERYRDRGRRSRDGFSTLQFPPVPPAHLNAKRPRTDGMDSMGYAQGAYPNKTARGERTSTVVSYPAPTHEAPHAPAASSSRHPVSAANAHGHPHAHGHHLHGQPRQPPRDRDRSPSAASDDLETLLNSTNPSPRAHHPASHHAAVACGASTSTFQAQAQAQAQAPPGRSPEWVRAPAPDRGATLEGPRRPSAWGASASPRHVCVPAAPAGAAPVVVGQATAVAGSPIPATNATNQSICRQCGLPGCYKEGKCVEKWVPLGPGAVCDRCRKMKRVERRGTLEQAHAQQAAAAAAATATPGAGGTAAFRARMHRMDTLPALYHEREPPQESSMHSSLAGASASGTGRVIKNRPMPSANVSTLFSVPASVQTRLQARGSLYHTLALTCCNFVPGWFKVGGGLQRLERLVGRVQQVDKPRTFFVMRTRTQRPLRVWEERDPKRPERWGKKYASEDEGRREESFEDESVGVQTGPGKLPISGFEGQISKIWSEIADLRADSVLLAFLYLYCPAS</sequence>
<protein>
    <submittedName>
        <fullName evidence="2">Uncharacterized protein</fullName>
    </submittedName>
</protein>
<organism evidence="2 3">
    <name type="scientific">Mycena pura</name>
    <dbReference type="NCBI Taxonomy" id="153505"/>
    <lineage>
        <taxon>Eukaryota</taxon>
        <taxon>Fungi</taxon>
        <taxon>Dikarya</taxon>
        <taxon>Basidiomycota</taxon>
        <taxon>Agaricomycotina</taxon>
        <taxon>Agaricomycetes</taxon>
        <taxon>Agaricomycetidae</taxon>
        <taxon>Agaricales</taxon>
        <taxon>Marasmiineae</taxon>
        <taxon>Mycenaceae</taxon>
        <taxon>Mycena</taxon>
    </lineage>
</organism>
<evidence type="ECO:0000256" key="1">
    <source>
        <dbReference type="SAM" id="MobiDB-lite"/>
    </source>
</evidence>
<keyword evidence="3" id="KW-1185">Reference proteome</keyword>
<comment type="caution">
    <text evidence="2">The sequence shown here is derived from an EMBL/GenBank/DDBJ whole genome shotgun (WGS) entry which is preliminary data.</text>
</comment>
<feature type="compositionally biased region" description="Low complexity" evidence="1">
    <location>
        <begin position="474"/>
        <end position="483"/>
    </location>
</feature>
<name>A0AAD6Y843_9AGAR</name>
<dbReference type="AlphaFoldDB" id="A0AAD6Y843"/>
<evidence type="ECO:0000313" key="3">
    <source>
        <dbReference type="Proteomes" id="UP001219525"/>
    </source>
</evidence>
<feature type="compositionally biased region" description="Basic and acidic residues" evidence="1">
    <location>
        <begin position="759"/>
        <end position="776"/>
    </location>
</feature>
<feature type="compositionally biased region" description="Low complexity" evidence="1">
    <location>
        <begin position="384"/>
        <end position="409"/>
    </location>
</feature>
<dbReference type="EMBL" id="JARJCW010000089">
    <property type="protein sequence ID" value="KAJ7195682.1"/>
    <property type="molecule type" value="Genomic_DNA"/>
</dbReference>
<feature type="region of interest" description="Disordered" evidence="1">
    <location>
        <begin position="285"/>
        <end position="514"/>
    </location>
</feature>
<proteinExistence type="predicted"/>
<feature type="compositionally biased region" description="Basic and acidic residues" evidence="1">
    <location>
        <begin position="292"/>
        <end position="324"/>
    </location>
</feature>
<accession>A0AAD6Y843</accession>
<feature type="compositionally biased region" description="Basic residues" evidence="1">
    <location>
        <begin position="410"/>
        <end position="421"/>
    </location>
</feature>
<reference evidence="2" key="1">
    <citation type="submission" date="2023-03" db="EMBL/GenBank/DDBJ databases">
        <title>Massive genome expansion in bonnet fungi (Mycena s.s.) driven by repeated elements and novel gene families across ecological guilds.</title>
        <authorList>
            <consortium name="Lawrence Berkeley National Laboratory"/>
            <person name="Harder C.B."/>
            <person name="Miyauchi S."/>
            <person name="Viragh M."/>
            <person name="Kuo A."/>
            <person name="Thoen E."/>
            <person name="Andreopoulos B."/>
            <person name="Lu D."/>
            <person name="Skrede I."/>
            <person name="Drula E."/>
            <person name="Henrissat B."/>
            <person name="Morin E."/>
            <person name="Kohler A."/>
            <person name="Barry K."/>
            <person name="LaButti K."/>
            <person name="Morin E."/>
            <person name="Salamov A."/>
            <person name="Lipzen A."/>
            <person name="Mereny Z."/>
            <person name="Hegedus B."/>
            <person name="Baldrian P."/>
            <person name="Stursova M."/>
            <person name="Weitz H."/>
            <person name="Taylor A."/>
            <person name="Grigoriev I.V."/>
            <person name="Nagy L.G."/>
            <person name="Martin F."/>
            <person name="Kauserud H."/>
        </authorList>
    </citation>
    <scope>NUCLEOTIDE SEQUENCE</scope>
    <source>
        <strain evidence="2">9144</strain>
    </source>
</reference>
<evidence type="ECO:0000313" key="2">
    <source>
        <dbReference type="EMBL" id="KAJ7195682.1"/>
    </source>
</evidence>
<feature type="region of interest" description="Disordered" evidence="1">
    <location>
        <begin position="759"/>
        <end position="786"/>
    </location>
</feature>
<dbReference type="Proteomes" id="UP001219525">
    <property type="component" value="Unassembled WGS sequence"/>
</dbReference>
<gene>
    <name evidence="2" type="ORF">GGX14DRAFT_674778</name>
</gene>